<feature type="region of interest" description="Disordered" evidence="6">
    <location>
        <begin position="279"/>
        <end position="322"/>
    </location>
</feature>
<feature type="binding site" evidence="5">
    <location>
        <position position="44"/>
    </location>
    <ligand>
        <name>ATP</name>
        <dbReference type="ChEBI" id="CHEBI:30616"/>
    </ligand>
</feature>
<evidence type="ECO:0000256" key="7">
    <source>
        <dbReference type="SAM" id="Phobius"/>
    </source>
</evidence>
<keyword evidence="3 9" id="KW-0418">Kinase</keyword>
<evidence type="ECO:0000256" key="3">
    <source>
        <dbReference type="ARBA" id="ARBA00022777"/>
    </source>
</evidence>
<comment type="caution">
    <text evidence="9">The sequence shown here is derived from an EMBL/GenBank/DDBJ whole genome shotgun (WGS) entry which is preliminary data.</text>
</comment>
<dbReference type="GO" id="GO:0004674">
    <property type="term" value="F:protein serine/threonine kinase activity"/>
    <property type="evidence" value="ECO:0007669"/>
    <property type="project" value="UniProtKB-KW"/>
</dbReference>
<evidence type="ECO:0000313" key="9">
    <source>
        <dbReference type="EMBL" id="MBB4935887.1"/>
    </source>
</evidence>
<dbReference type="RefSeq" id="WP_184752089.1">
    <property type="nucleotide sequence ID" value="NZ_BAABEK010000019.1"/>
</dbReference>
<feature type="domain" description="Protein kinase" evidence="8">
    <location>
        <begin position="16"/>
        <end position="263"/>
    </location>
</feature>
<accession>A0A7W7RQ75</accession>
<dbReference type="Gene3D" id="1.10.510.10">
    <property type="entry name" value="Transferase(Phosphotransferase) domain 1"/>
    <property type="match status" value="1"/>
</dbReference>
<feature type="compositionally biased region" description="Basic residues" evidence="6">
    <location>
        <begin position="302"/>
        <end position="321"/>
    </location>
</feature>
<keyword evidence="10" id="KW-1185">Reference proteome</keyword>
<dbReference type="Pfam" id="PF00069">
    <property type="entry name" value="Pkinase"/>
    <property type="match status" value="1"/>
</dbReference>
<keyword evidence="7" id="KW-0812">Transmembrane</keyword>
<evidence type="ECO:0000313" key="10">
    <source>
        <dbReference type="Proteomes" id="UP000534286"/>
    </source>
</evidence>
<organism evidence="9 10">
    <name type="scientific">Streptosporangium album</name>
    <dbReference type="NCBI Taxonomy" id="47479"/>
    <lineage>
        <taxon>Bacteria</taxon>
        <taxon>Bacillati</taxon>
        <taxon>Actinomycetota</taxon>
        <taxon>Actinomycetes</taxon>
        <taxon>Streptosporangiales</taxon>
        <taxon>Streptosporangiaceae</taxon>
        <taxon>Streptosporangium</taxon>
    </lineage>
</organism>
<dbReference type="PANTHER" id="PTHR43289">
    <property type="entry name" value="MITOGEN-ACTIVATED PROTEIN KINASE KINASE KINASE 20-RELATED"/>
    <property type="match status" value="1"/>
</dbReference>
<feature type="transmembrane region" description="Helical" evidence="7">
    <location>
        <begin position="324"/>
        <end position="344"/>
    </location>
</feature>
<dbReference type="EMBL" id="JACHJU010000001">
    <property type="protein sequence ID" value="MBB4935887.1"/>
    <property type="molecule type" value="Genomic_DNA"/>
</dbReference>
<proteinExistence type="predicted"/>
<dbReference type="SUPFAM" id="SSF56112">
    <property type="entry name" value="Protein kinase-like (PK-like)"/>
    <property type="match status" value="1"/>
</dbReference>
<dbReference type="InterPro" id="IPR000719">
    <property type="entry name" value="Prot_kinase_dom"/>
</dbReference>
<keyword evidence="1" id="KW-0808">Transferase</keyword>
<feature type="compositionally biased region" description="Pro residues" evidence="6">
    <location>
        <begin position="287"/>
        <end position="297"/>
    </location>
</feature>
<keyword evidence="7" id="KW-0472">Membrane</keyword>
<evidence type="ECO:0000256" key="1">
    <source>
        <dbReference type="ARBA" id="ARBA00022679"/>
    </source>
</evidence>
<keyword evidence="9" id="KW-0723">Serine/threonine-protein kinase</keyword>
<evidence type="ECO:0000256" key="6">
    <source>
        <dbReference type="SAM" id="MobiDB-lite"/>
    </source>
</evidence>
<dbReference type="GO" id="GO:0005524">
    <property type="term" value="F:ATP binding"/>
    <property type="evidence" value="ECO:0007669"/>
    <property type="project" value="UniProtKB-UniRule"/>
</dbReference>
<evidence type="ECO:0000256" key="4">
    <source>
        <dbReference type="ARBA" id="ARBA00022840"/>
    </source>
</evidence>
<keyword evidence="2 5" id="KW-0547">Nucleotide-binding</keyword>
<dbReference type="PROSITE" id="PS00107">
    <property type="entry name" value="PROTEIN_KINASE_ATP"/>
    <property type="match status" value="1"/>
</dbReference>
<reference evidence="9 10" key="1">
    <citation type="submission" date="2020-08" db="EMBL/GenBank/DDBJ databases">
        <title>Sequencing the genomes of 1000 actinobacteria strains.</title>
        <authorList>
            <person name="Klenk H.-P."/>
        </authorList>
    </citation>
    <scope>NUCLEOTIDE SEQUENCE [LARGE SCALE GENOMIC DNA]</scope>
    <source>
        <strain evidence="9 10">DSM 43023</strain>
    </source>
</reference>
<keyword evidence="7" id="KW-1133">Transmembrane helix</keyword>
<gene>
    <name evidence="9" type="ORF">FHR32_000192</name>
</gene>
<dbReference type="PROSITE" id="PS50011">
    <property type="entry name" value="PROTEIN_KINASE_DOM"/>
    <property type="match status" value="1"/>
</dbReference>
<dbReference type="CDD" id="cd14014">
    <property type="entry name" value="STKc_PknB_like"/>
    <property type="match status" value="1"/>
</dbReference>
<dbReference type="PROSITE" id="PS00108">
    <property type="entry name" value="PROTEIN_KINASE_ST"/>
    <property type="match status" value="1"/>
</dbReference>
<dbReference type="AlphaFoldDB" id="A0A7W7RQ75"/>
<sequence length="408" mass="43248">MKQQDSSGHPASLGPYRVIERLGRGGMGTVYLAEDPAGTRVAVKVINTELAGDPIFAERFRDEVTAAQRVRRFCTAPVLDADLTGDPLYVVTEFVPGPTLAEAAPLTGSNLEALAVGVATALTAIHGAGVVHRDLKPANVLLSPLGPRVIDFGIARALDTLFERTATGRIVGTPDYMAPEALRGEPVTQAFDVFSWGCVVAFAATGRAPFGGKTLTEVLYKVVHEPPMLNGLDPGLREAVEAALHKDPARRPTAQQLLDHLVGRSDVDNEKIAGTLRLTLLDSAPAPGRPNPDPPAGEHPGGRRPKASSGGRRRAPARKSPPRWLAIGGAVLALALAAGGECASGSRRALLMRRSWCSPTTSLRTRAGRGTTFPTANIRATTASPLTATTLSISRMRRSTSCRRRRPR</sequence>
<dbReference type="InterPro" id="IPR008271">
    <property type="entry name" value="Ser/Thr_kinase_AS"/>
</dbReference>
<evidence type="ECO:0000256" key="2">
    <source>
        <dbReference type="ARBA" id="ARBA00022741"/>
    </source>
</evidence>
<dbReference type="InterPro" id="IPR017441">
    <property type="entry name" value="Protein_kinase_ATP_BS"/>
</dbReference>
<dbReference type="PANTHER" id="PTHR43289:SF34">
    <property type="entry name" value="SERINE_THREONINE-PROTEIN KINASE YBDM-RELATED"/>
    <property type="match status" value="1"/>
</dbReference>
<dbReference type="SMART" id="SM00220">
    <property type="entry name" value="S_TKc"/>
    <property type="match status" value="1"/>
</dbReference>
<keyword evidence="4 5" id="KW-0067">ATP-binding</keyword>
<dbReference type="Proteomes" id="UP000534286">
    <property type="component" value="Unassembled WGS sequence"/>
</dbReference>
<protein>
    <submittedName>
        <fullName evidence="9">Serine/threonine protein kinase</fullName>
    </submittedName>
</protein>
<evidence type="ECO:0000256" key="5">
    <source>
        <dbReference type="PROSITE-ProRule" id="PRU10141"/>
    </source>
</evidence>
<name>A0A7W7RQ75_9ACTN</name>
<dbReference type="InterPro" id="IPR011009">
    <property type="entry name" value="Kinase-like_dom_sf"/>
</dbReference>
<evidence type="ECO:0000259" key="8">
    <source>
        <dbReference type="PROSITE" id="PS50011"/>
    </source>
</evidence>
<dbReference type="Gene3D" id="3.30.200.20">
    <property type="entry name" value="Phosphorylase Kinase, domain 1"/>
    <property type="match status" value="1"/>
</dbReference>